<feature type="domain" description="CoA-binding" evidence="1">
    <location>
        <begin position="2"/>
        <end position="114"/>
    </location>
</feature>
<gene>
    <name evidence="2" type="ORF">E0F88_08320</name>
</gene>
<dbReference type="AlphaFoldDB" id="A0A4R5DUR9"/>
<dbReference type="InterPro" id="IPR003781">
    <property type="entry name" value="CoA-bd"/>
</dbReference>
<accession>A0A4R5DUR9</accession>
<proteinExistence type="predicted"/>
<sequence>MKRTLIVGASSNPSRYAYLAAQRLTAMGHPILLLGRRKGFAIGQEIHLEKVAWTDVDTVTLYINPSHQPEYYDYIISLNPKRVIFNPGTENPEFESILSSINIVPVQGCTLVMLSVGQY</sequence>
<dbReference type="Pfam" id="PF13380">
    <property type="entry name" value="CoA_binding_2"/>
    <property type="match status" value="1"/>
</dbReference>
<dbReference type="OrthoDB" id="708726at2"/>
<evidence type="ECO:0000259" key="1">
    <source>
        <dbReference type="Pfam" id="PF13380"/>
    </source>
</evidence>
<dbReference type="EMBL" id="SMFL01000003">
    <property type="protein sequence ID" value="TDE16244.1"/>
    <property type="molecule type" value="Genomic_DNA"/>
</dbReference>
<protein>
    <submittedName>
        <fullName evidence="2">CoA-binding protein</fullName>
    </submittedName>
</protein>
<dbReference type="SUPFAM" id="SSF51735">
    <property type="entry name" value="NAD(P)-binding Rossmann-fold domains"/>
    <property type="match status" value="1"/>
</dbReference>
<evidence type="ECO:0000313" key="3">
    <source>
        <dbReference type="Proteomes" id="UP000294850"/>
    </source>
</evidence>
<comment type="caution">
    <text evidence="2">The sequence shown here is derived from an EMBL/GenBank/DDBJ whole genome shotgun (WGS) entry which is preliminary data.</text>
</comment>
<dbReference type="RefSeq" id="WP_131957778.1">
    <property type="nucleotide sequence ID" value="NZ_SMFL01000003.1"/>
</dbReference>
<organism evidence="2 3">
    <name type="scientific">Dyadobacter psychrotolerans</name>
    <dbReference type="NCBI Taxonomy" id="2541721"/>
    <lineage>
        <taxon>Bacteria</taxon>
        <taxon>Pseudomonadati</taxon>
        <taxon>Bacteroidota</taxon>
        <taxon>Cytophagia</taxon>
        <taxon>Cytophagales</taxon>
        <taxon>Spirosomataceae</taxon>
        <taxon>Dyadobacter</taxon>
    </lineage>
</organism>
<dbReference type="Proteomes" id="UP000294850">
    <property type="component" value="Unassembled WGS sequence"/>
</dbReference>
<evidence type="ECO:0000313" key="2">
    <source>
        <dbReference type="EMBL" id="TDE16244.1"/>
    </source>
</evidence>
<keyword evidence="3" id="KW-1185">Reference proteome</keyword>
<reference evidence="2 3" key="1">
    <citation type="submission" date="2019-03" db="EMBL/GenBank/DDBJ databases">
        <title>Dyadobacter AR-3-6 sp. nov., isolated from arctic soil.</title>
        <authorList>
            <person name="Chaudhary D.K."/>
        </authorList>
    </citation>
    <scope>NUCLEOTIDE SEQUENCE [LARGE SCALE GENOMIC DNA]</scope>
    <source>
        <strain evidence="2 3">AR-3-6</strain>
    </source>
</reference>
<name>A0A4R5DUR9_9BACT</name>
<dbReference type="InterPro" id="IPR036291">
    <property type="entry name" value="NAD(P)-bd_dom_sf"/>
</dbReference>
<dbReference type="Gene3D" id="3.40.50.720">
    <property type="entry name" value="NAD(P)-binding Rossmann-like Domain"/>
    <property type="match status" value="1"/>
</dbReference>